<dbReference type="SUPFAM" id="SSF88659">
    <property type="entry name" value="Sigma3 and sigma4 domains of RNA polymerase sigma factors"/>
    <property type="match status" value="1"/>
</dbReference>
<dbReference type="InterPro" id="IPR013325">
    <property type="entry name" value="RNA_pol_sigma_r2"/>
</dbReference>
<dbReference type="InterPro" id="IPR013324">
    <property type="entry name" value="RNA_pol_sigma_r3/r4-like"/>
</dbReference>
<dbReference type="CDD" id="cd06171">
    <property type="entry name" value="Sigma70_r4"/>
    <property type="match status" value="1"/>
</dbReference>
<keyword evidence="4" id="KW-0238">DNA-binding</keyword>
<reference evidence="9 10" key="2">
    <citation type="journal article" date="2018" name="PLoS ONE">
        <title>Phenotypic characterization and whole genome analysis of extended-spectrum beta-lactamase-producing bacteria isolated from dogs in Germany.</title>
        <authorList>
            <person name="Boehmer T."/>
            <person name="Vogler A.J."/>
            <person name="Thomas A."/>
            <person name="Sauer S."/>
            <person name="Hergenroether M."/>
            <person name="Straubinger R.K."/>
            <person name="Birdsell D."/>
            <person name="Keim P."/>
            <person name="Sahl J.W."/>
            <person name="Williamson C.H."/>
            <person name="Riehm J.M."/>
        </authorList>
    </citation>
    <scope>NUCLEOTIDE SEQUENCE [LARGE SCALE GENOMIC DNA]</scope>
    <source>
        <strain evidence="9 10">AFG_SD03_1510_Ahy_093</strain>
    </source>
</reference>
<sequence>MILLPRRTYWHSSPSSRYGAMAYTGQSQSTPHRISPPMDDPAGDLKSLLVRVAEHGDKAAFATLFQHFAPRIRSYGLRHLGSEANAMELVQETMLLVWQKARLYHPDKGAATTWIYTVMRNQGFDMLRRRRASKEELCAEELWPMLEFRAEEEHLSGGEDAVLTRQMAHYVGTLPEPQQQVVRGIYLQELSQQELADRLGVPLGTIKSRLRLALQKLKEQVEQGHD</sequence>
<evidence type="ECO:0000259" key="7">
    <source>
        <dbReference type="Pfam" id="PF04545"/>
    </source>
</evidence>
<evidence type="ECO:0000259" key="6">
    <source>
        <dbReference type="Pfam" id="PF04542"/>
    </source>
</evidence>
<evidence type="ECO:0000256" key="4">
    <source>
        <dbReference type="ARBA" id="ARBA00023125"/>
    </source>
</evidence>
<dbReference type="Proteomes" id="UP000253075">
    <property type="component" value="Unassembled WGS sequence"/>
</dbReference>
<dbReference type="GO" id="GO:0016987">
    <property type="term" value="F:sigma factor activity"/>
    <property type="evidence" value="ECO:0007669"/>
    <property type="project" value="UniProtKB-KW"/>
</dbReference>
<dbReference type="Pfam" id="PF04542">
    <property type="entry name" value="Sigma70_r2"/>
    <property type="match status" value="1"/>
</dbReference>
<feature type="domain" description="RNA polymerase sigma-70 region 2" evidence="6">
    <location>
        <begin position="64"/>
        <end position="131"/>
    </location>
</feature>
<evidence type="ECO:0000313" key="11">
    <source>
        <dbReference type="Proteomes" id="UP000859505"/>
    </source>
</evidence>
<dbReference type="AlphaFoldDB" id="A0AAD3U8R9"/>
<dbReference type="InterPro" id="IPR007627">
    <property type="entry name" value="RNA_pol_sigma70_r2"/>
</dbReference>
<comment type="similarity">
    <text evidence="1">Belongs to the sigma-70 factor family. ECF subfamily.</text>
</comment>
<evidence type="ECO:0000256" key="2">
    <source>
        <dbReference type="ARBA" id="ARBA00023015"/>
    </source>
</evidence>
<keyword evidence="3" id="KW-0731">Sigma factor</keyword>
<dbReference type="PANTHER" id="PTHR43133">
    <property type="entry name" value="RNA POLYMERASE ECF-TYPE SIGMA FACTO"/>
    <property type="match status" value="1"/>
</dbReference>
<dbReference type="NCBIfam" id="TIGR02937">
    <property type="entry name" value="sigma70-ECF"/>
    <property type="match status" value="1"/>
</dbReference>
<feature type="domain" description="RNA polymerase sigma-70 region 4" evidence="7">
    <location>
        <begin position="173"/>
        <end position="219"/>
    </location>
</feature>
<evidence type="ECO:0000256" key="1">
    <source>
        <dbReference type="ARBA" id="ARBA00010641"/>
    </source>
</evidence>
<evidence type="ECO:0000256" key="5">
    <source>
        <dbReference type="ARBA" id="ARBA00023163"/>
    </source>
</evidence>
<reference evidence="9" key="4">
    <citation type="submission" date="2018-02" db="EMBL/GenBank/DDBJ databases">
        <authorList>
            <person name="Williamson C."/>
        </authorList>
    </citation>
    <scope>NUCLEOTIDE SEQUENCE</scope>
    <source>
        <strain evidence="9">AFG_SD03_1510_Ahy_093</strain>
    </source>
</reference>
<dbReference type="Pfam" id="PF04545">
    <property type="entry name" value="Sigma70_r4"/>
    <property type="match status" value="1"/>
</dbReference>
<comment type="caution">
    <text evidence="8">The sequence shown here is derived from an EMBL/GenBank/DDBJ whole genome shotgun (WGS) entry which is preliminary data.</text>
</comment>
<keyword evidence="2" id="KW-0805">Transcription regulation</keyword>
<reference evidence="10" key="3">
    <citation type="submission" date="2018-02" db="EMBL/GenBank/DDBJ databases">
        <title>Phenotypic characterization and whole genome analysis of multidrug-resistant, extended-spectrum beta-lactamase-producing bacteria isolated from dogs in Germany.</title>
        <authorList>
            <person name="Williamson C."/>
        </authorList>
    </citation>
    <scope>NUCLEOTIDE SEQUENCE [LARGE SCALE GENOMIC DNA]</scope>
    <source>
        <strain evidence="10">AFG_SD03_1510_Ahy_093</strain>
    </source>
</reference>
<accession>A0AAD3U8R9</accession>
<dbReference type="InterPro" id="IPR036388">
    <property type="entry name" value="WH-like_DNA-bd_sf"/>
</dbReference>
<dbReference type="GO" id="GO:0006352">
    <property type="term" value="P:DNA-templated transcription initiation"/>
    <property type="evidence" value="ECO:0007669"/>
    <property type="project" value="InterPro"/>
</dbReference>
<evidence type="ECO:0000313" key="8">
    <source>
        <dbReference type="EMBL" id="HAT6343497.1"/>
    </source>
</evidence>
<dbReference type="EMBL" id="PUTQ01000005">
    <property type="protein sequence ID" value="RCF51832.1"/>
    <property type="molecule type" value="Genomic_DNA"/>
</dbReference>
<evidence type="ECO:0000256" key="3">
    <source>
        <dbReference type="ARBA" id="ARBA00023082"/>
    </source>
</evidence>
<dbReference type="Gene3D" id="1.10.10.10">
    <property type="entry name" value="Winged helix-like DNA-binding domain superfamily/Winged helix DNA-binding domain"/>
    <property type="match status" value="1"/>
</dbReference>
<reference evidence="8" key="5">
    <citation type="submission" date="2020-01" db="EMBL/GenBank/DDBJ databases">
        <authorList>
            <consortium name="NCBI Pathogen Detection Project"/>
        </authorList>
    </citation>
    <scope>NUCLEOTIDE SEQUENCE</scope>
    <source>
        <strain evidence="8">OLC2673_Aeromonas</strain>
    </source>
</reference>
<gene>
    <name evidence="9" type="ORF">C6C11_05365</name>
    <name evidence="8" type="ORF">JAJ28_001206</name>
</gene>
<dbReference type="InterPro" id="IPR007630">
    <property type="entry name" value="RNA_pol_sigma70_r4"/>
</dbReference>
<proteinExistence type="inferred from homology"/>
<dbReference type="PANTHER" id="PTHR43133:SF62">
    <property type="entry name" value="RNA POLYMERASE SIGMA FACTOR SIGZ"/>
    <property type="match status" value="1"/>
</dbReference>
<keyword evidence="5" id="KW-0804">Transcription</keyword>
<dbReference type="Gene3D" id="1.10.1740.10">
    <property type="match status" value="1"/>
</dbReference>
<protein>
    <submittedName>
        <fullName evidence="9">RNA polymerase subunit sigma</fullName>
    </submittedName>
    <submittedName>
        <fullName evidence="8">Sigma-70 family RNA polymerase sigma factor</fullName>
    </submittedName>
</protein>
<evidence type="ECO:0000313" key="9">
    <source>
        <dbReference type="EMBL" id="RCF51832.1"/>
    </source>
</evidence>
<dbReference type="InterPro" id="IPR014284">
    <property type="entry name" value="RNA_pol_sigma-70_dom"/>
</dbReference>
<name>A0AAD3U8R9_AERHY</name>
<evidence type="ECO:0000313" key="10">
    <source>
        <dbReference type="Proteomes" id="UP000253075"/>
    </source>
</evidence>
<dbReference type="InterPro" id="IPR039425">
    <property type="entry name" value="RNA_pol_sigma-70-like"/>
</dbReference>
<dbReference type="SUPFAM" id="SSF88946">
    <property type="entry name" value="Sigma2 domain of RNA polymerase sigma factors"/>
    <property type="match status" value="1"/>
</dbReference>
<reference evidence="8" key="1">
    <citation type="journal article" date="2018" name="Genome Biol.">
        <title>SKESA: strategic k-mer extension for scrupulous assemblies.</title>
        <authorList>
            <person name="Souvorov A."/>
            <person name="Agarwala R."/>
            <person name="Lipman D.J."/>
        </authorList>
    </citation>
    <scope>NUCLEOTIDE SEQUENCE</scope>
    <source>
        <strain evidence="8">OLC2673_Aeromonas</strain>
    </source>
</reference>
<organism evidence="8 11">
    <name type="scientific">Aeromonas hydrophila</name>
    <dbReference type="NCBI Taxonomy" id="644"/>
    <lineage>
        <taxon>Bacteria</taxon>
        <taxon>Pseudomonadati</taxon>
        <taxon>Pseudomonadota</taxon>
        <taxon>Gammaproteobacteria</taxon>
        <taxon>Aeromonadales</taxon>
        <taxon>Aeromonadaceae</taxon>
        <taxon>Aeromonas</taxon>
    </lineage>
</organism>
<dbReference type="EMBL" id="DACTUL010000006">
    <property type="protein sequence ID" value="HAT6343497.1"/>
    <property type="molecule type" value="Genomic_DNA"/>
</dbReference>
<dbReference type="Proteomes" id="UP000859505">
    <property type="component" value="Unassembled WGS sequence"/>
</dbReference>
<dbReference type="GO" id="GO:0003677">
    <property type="term" value="F:DNA binding"/>
    <property type="evidence" value="ECO:0007669"/>
    <property type="project" value="UniProtKB-KW"/>
</dbReference>